<proteinExistence type="predicted"/>
<dbReference type="PROSITE" id="PS01186">
    <property type="entry name" value="EGF_2"/>
    <property type="match status" value="1"/>
</dbReference>
<accession>A0A1A6G172</accession>
<dbReference type="PROSITE" id="PS50026">
    <property type="entry name" value="EGF_3"/>
    <property type="match status" value="1"/>
</dbReference>
<dbReference type="InterPro" id="IPR000742">
    <property type="entry name" value="EGF"/>
</dbReference>
<gene>
    <name evidence="8" type="ORF">A6R68_09287</name>
</gene>
<evidence type="ECO:0000256" key="3">
    <source>
        <dbReference type="ARBA" id="ARBA00023157"/>
    </source>
</evidence>
<feature type="domain" description="EGF-like" evidence="7">
    <location>
        <begin position="23"/>
        <end position="64"/>
    </location>
</feature>
<dbReference type="SMART" id="SM00179">
    <property type="entry name" value="EGF_CA"/>
    <property type="match status" value="1"/>
</dbReference>
<dbReference type="OrthoDB" id="9747624at2759"/>
<dbReference type="EMBL" id="LZPO01108013">
    <property type="protein sequence ID" value="OBS59589.1"/>
    <property type="molecule type" value="Genomic_DNA"/>
</dbReference>
<dbReference type="InterPro" id="IPR001881">
    <property type="entry name" value="EGF-like_Ca-bd_dom"/>
</dbReference>
<organism evidence="8 9">
    <name type="scientific">Neotoma lepida</name>
    <name type="common">Desert woodrat</name>
    <dbReference type="NCBI Taxonomy" id="56216"/>
    <lineage>
        <taxon>Eukaryota</taxon>
        <taxon>Metazoa</taxon>
        <taxon>Chordata</taxon>
        <taxon>Craniata</taxon>
        <taxon>Vertebrata</taxon>
        <taxon>Euteleostomi</taxon>
        <taxon>Mammalia</taxon>
        <taxon>Eutheria</taxon>
        <taxon>Euarchontoglires</taxon>
        <taxon>Glires</taxon>
        <taxon>Rodentia</taxon>
        <taxon>Myomorpha</taxon>
        <taxon>Muroidea</taxon>
        <taxon>Cricetidae</taxon>
        <taxon>Neotominae</taxon>
        <taxon>Neotoma</taxon>
    </lineage>
</organism>
<comment type="caution">
    <text evidence="5">Lacks conserved residue(s) required for the propagation of feature annotation.</text>
</comment>
<dbReference type="InterPro" id="IPR050751">
    <property type="entry name" value="ECM_structural_protein"/>
</dbReference>
<dbReference type="Pfam" id="PF07645">
    <property type="entry name" value="EGF_CA"/>
    <property type="match status" value="1"/>
</dbReference>
<dbReference type="PANTHER" id="PTHR24034:SF46">
    <property type="entry name" value="LATENT-TRANSFORMING GROWTH FACTOR BETA-BINDING PROTEIN 3"/>
    <property type="match status" value="1"/>
</dbReference>
<comment type="caution">
    <text evidence="8">The sequence shown here is derived from an EMBL/GenBank/DDBJ whole genome shotgun (WGS) entry which is preliminary data.</text>
</comment>
<dbReference type="AlphaFoldDB" id="A0A1A6G172"/>
<dbReference type="InterPro" id="IPR049883">
    <property type="entry name" value="NOTCH1_EGF-like"/>
</dbReference>
<sequence>MGDLPYPCRRGFIPNVHTGACQDVDECQVISGLCLGGSCLNTVGSFECRCPAGYQLSIRGTKCEEVGFNNLGPALGPAQHNPHGSNGHGVPTLIFGNSNS</sequence>
<keyword evidence="3" id="KW-1015">Disulfide bond</keyword>
<reference evidence="8 9" key="1">
    <citation type="submission" date="2016-06" db="EMBL/GenBank/DDBJ databases">
        <title>The Draft Genome Sequence and Annotation of the Desert Woodrat Neotoma lepida.</title>
        <authorList>
            <person name="Campbell M."/>
            <person name="Oakeson K.F."/>
            <person name="Yandell M."/>
            <person name="Halpert J.R."/>
            <person name="Dearing D."/>
        </authorList>
    </citation>
    <scope>NUCLEOTIDE SEQUENCE [LARGE SCALE GENOMIC DNA]</scope>
    <source>
        <strain evidence="8">417</strain>
        <tissue evidence="8">Liver</tissue>
    </source>
</reference>
<evidence type="ECO:0000256" key="5">
    <source>
        <dbReference type="PROSITE-ProRule" id="PRU00076"/>
    </source>
</evidence>
<dbReference type="SMART" id="SM00181">
    <property type="entry name" value="EGF"/>
    <property type="match status" value="1"/>
</dbReference>
<evidence type="ECO:0000259" key="7">
    <source>
        <dbReference type="PROSITE" id="PS50026"/>
    </source>
</evidence>
<evidence type="ECO:0000313" key="9">
    <source>
        <dbReference type="Proteomes" id="UP000092124"/>
    </source>
</evidence>
<feature type="region of interest" description="Disordered" evidence="6">
    <location>
        <begin position="77"/>
        <end position="100"/>
    </location>
</feature>
<dbReference type="InterPro" id="IPR018097">
    <property type="entry name" value="EGF_Ca-bd_CS"/>
</dbReference>
<dbReference type="PROSITE" id="PS01187">
    <property type="entry name" value="EGF_CA"/>
    <property type="match status" value="1"/>
</dbReference>
<name>A0A1A6G172_NEOLE</name>
<keyword evidence="9" id="KW-1185">Reference proteome</keyword>
<evidence type="ECO:0000256" key="2">
    <source>
        <dbReference type="ARBA" id="ARBA00022737"/>
    </source>
</evidence>
<dbReference type="STRING" id="56216.A0A1A6G172"/>
<dbReference type="InterPro" id="IPR000152">
    <property type="entry name" value="EGF-type_Asp/Asn_hydroxyl_site"/>
</dbReference>
<evidence type="ECO:0000256" key="1">
    <source>
        <dbReference type="ARBA" id="ARBA00022536"/>
    </source>
</evidence>
<dbReference type="Proteomes" id="UP000092124">
    <property type="component" value="Unassembled WGS sequence"/>
</dbReference>
<dbReference type="GO" id="GO:0005509">
    <property type="term" value="F:calcium ion binding"/>
    <property type="evidence" value="ECO:0007669"/>
    <property type="project" value="InterPro"/>
</dbReference>
<dbReference type="FunFam" id="2.10.25.10:FF:000003">
    <property type="entry name" value="fibrillin-1 isoform X1"/>
    <property type="match status" value="1"/>
</dbReference>
<dbReference type="CDD" id="cd00054">
    <property type="entry name" value="EGF_CA"/>
    <property type="match status" value="1"/>
</dbReference>
<evidence type="ECO:0000313" key="8">
    <source>
        <dbReference type="EMBL" id="OBS59589.1"/>
    </source>
</evidence>
<evidence type="ECO:0000256" key="4">
    <source>
        <dbReference type="ARBA" id="ARBA00023180"/>
    </source>
</evidence>
<evidence type="ECO:0000256" key="6">
    <source>
        <dbReference type="SAM" id="MobiDB-lite"/>
    </source>
</evidence>
<dbReference type="Gene3D" id="2.10.25.10">
    <property type="entry name" value="Laminin"/>
    <property type="match status" value="1"/>
</dbReference>
<feature type="non-terminal residue" evidence="8">
    <location>
        <position position="100"/>
    </location>
</feature>
<keyword evidence="4" id="KW-0325">Glycoprotein</keyword>
<keyword evidence="2" id="KW-0677">Repeat</keyword>
<dbReference type="PROSITE" id="PS00010">
    <property type="entry name" value="ASX_HYDROXYL"/>
    <property type="match status" value="1"/>
</dbReference>
<dbReference type="SUPFAM" id="SSF57196">
    <property type="entry name" value="EGF/Laminin"/>
    <property type="match status" value="1"/>
</dbReference>
<protein>
    <recommendedName>
        <fullName evidence="7">EGF-like domain-containing protein</fullName>
    </recommendedName>
</protein>
<dbReference type="PANTHER" id="PTHR24034">
    <property type="entry name" value="EGF-LIKE DOMAIN-CONTAINING PROTEIN"/>
    <property type="match status" value="1"/>
</dbReference>
<keyword evidence="1 5" id="KW-0245">EGF-like domain</keyword>